<dbReference type="EMBL" id="JAPEVG010000376">
    <property type="protein sequence ID" value="KAJ8463717.1"/>
    <property type="molecule type" value="Genomic_DNA"/>
</dbReference>
<dbReference type="PANTHER" id="PTHR30575:SF0">
    <property type="entry name" value="XAA-ARG DIPEPTIDASE"/>
    <property type="match status" value="1"/>
</dbReference>
<reference evidence="4" key="1">
    <citation type="submission" date="2022-11" db="EMBL/GenBank/DDBJ databases">
        <title>Genome Sequence of Cubamyces cubensis.</title>
        <authorList>
            <person name="Buettner E."/>
        </authorList>
    </citation>
    <scope>NUCLEOTIDE SEQUENCE</scope>
    <source>
        <strain evidence="4">MPL-01</strain>
    </source>
</reference>
<dbReference type="Pfam" id="PF07687">
    <property type="entry name" value="M20_dimer"/>
    <property type="match status" value="1"/>
</dbReference>
<dbReference type="SUPFAM" id="SSF55031">
    <property type="entry name" value="Bacterial exopeptidase dimerisation domain"/>
    <property type="match status" value="1"/>
</dbReference>
<feature type="unsure residue" description="I or L" evidence="4">
    <location>
        <position position="195"/>
    </location>
</feature>
<dbReference type="SUPFAM" id="SSF53187">
    <property type="entry name" value="Zn-dependent exopeptidases"/>
    <property type="match status" value="1"/>
</dbReference>
<evidence type="ECO:0000313" key="5">
    <source>
        <dbReference type="Proteomes" id="UP001215151"/>
    </source>
</evidence>
<gene>
    <name evidence="4" type="ORF">ONZ51_g10073</name>
</gene>
<dbReference type="PANTHER" id="PTHR30575">
    <property type="entry name" value="PEPTIDASE M20"/>
    <property type="match status" value="1"/>
</dbReference>
<evidence type="ECO:0000256" key="1">
    <source>
        <dbReference type="ARBA" id="ARBA00006247"/>
    </source>
</evidence>
<dbReference type="InterPro" id="IPR036264">
    <property type="entry name" value="Bact_exopeptidase_dim_dom"/>
</dbReference>
<feature type="region of interest" description="Disordered" evidence="2">
    <location>
        <begin position="33"/>
        <end position="57"/>
    </location>
</feature>
<dbReference type="GO" id="GO:0016805">
    <property type="term" value="F:dipeptidase activity"/>
    <property type="evidence" value="ECO:0007669"/>
    <property type="project" value="TreeGrafter"/>
</dbReference>
<name>A0AAD7TK62_9APHY</name>
<comment type="similarity">
    <text evidence="1">Belongs to the peptidase M20A family.</text>
</comment>
<dbReference type="InterPro" id="IPR052030">
    <property type="entry name" value="Peptidase_M20/M20A_hydrolases"/>
</dbReference>
<protein>
    <recommendedName>
        <fullName evidence="3">Peptidase M20 dimerisation domain-containing protein</fullName>
    </recommendedName>
</protein>
<dbReference type="InterPro" id="IPR017439">
    <property type="entry name" value="Amidohydrolase"/>
</dbReference>
<dbReference type="Pfam" id="PF01546">
    <property type="entry name" value="Peptidase_M20"/>
    <property type="match status" value="1"/>
</dbReference>
<organism evidence="4 5">
    <name type="scientific">Trametes cubensis</name>
    <dbReference type="NCBI Taxonomy" id="1111947"/>
    <lineage>
        <taxon>Eukaryota</taxon>
        <taxon>Fungi</taxon>
        <taxon>Dikarya</taxon>
        <taxon>Basidiomycota</taxon>
        <taxon>Agaricomycotina</taxon>
        <taxon>Agaricomycetes</taxon>
        <taxon>Polyporales</taxon>
        <taxon>Polyporaceae</taxon>
        <taxon>Trametes</taxon>
    </lineage>
</organism>
<dbReference type="FunFam" id="3.30.70.360:FF:000004">
    <property type="entry name" value="Peptidase M20 domain-containing protein 2"/>
    <property type="match status" value="1"/>
</dbReference>
<feature type="compositionally biased region" description="Basic and acidic residues" evidence="2">
    <location>
        <begin position="33"/>
        <end position="42"/>
    </location>
</feature>
<comment type="caution">
    <text evidence="4">The sequence shown here is derived from an EMBL/GenBank/DDBJ whole genome shotgun (WGS) entry which is preliminary data.</text>
</comment>
<dbReference type="NCBIfam" id="TIGR01891">
    <property type="entry name" value="amidohydrolases"/>
    <property type="match status" value="1"/>
</dbReference>
<evidence type="ECO:0000313" key="4">
    <source>
        <dbReference type="EMBL" id="KAJ8463717.1"/>
    </source>
</evidence>
<dbReference type="Gene3D" id="3.30.70.360">
    <property type="match status" value="1"/>
</dbReference>
<keyword evidence="5" id="KW-1185">Reference proteome</keyword>
<dbReference type="InterPro" id="IPR002933">
    <property type="entry name" value="Peptidase_M20"/>
</dbReference>
<dbReference type="InterPro" id="IPR011650">
    <property type="entry name" value="Peptidase_M20_dimer"/>
</dbReference>
<dbReference type="CDD" id="cd05672">
    <property type="entry name" value="M20_ACY1L2-like"/>
    <property type="match status" value="1"/>
</dbReference>
<proteinExistence type="inferred from homology"/>
<dbReference type="Gene3D" id="3.40.630.10">
    <property type="entry name" value="Zn peptidases"/>
    <property type="match status" value="1"/>
</dbReference>
<evidence type="ECO:0000259" key="3">
    <source>
        <dbReference type="Pfam" id="PF07687"/>
    </source>
</evidence>
<dbReference type="Proteomes" id="UP001215151">
    <property type="component" value="Unassembled WGS sequence"/>
</dbReference>
<sequence>MASKSVHTESDITQDVQAGCFSGLFRLRNKSDAKNEFSKDRQSQVTQESLSSEADTSELPAYVQYPYGWYGGYEEQRAPVDQVAEKPPSYDEDVFRPDVVSTIESKLKELSPSLRQLSLDIWNHPEIMYAHDRLTQFMSSHGFSVTPHYLGIDTAFRAAYTHSPDGKPLKSARVIGVNSEMDALPGIGHGCGHNLIAMSGVAVALAIKAVLEQHAIAGTIVLLGTPAEEAGGGKIKLLERGGYDEMDACIMSHPSSGPDNFSAIWPGVACQPIDVEFFGHGAHAASAPWEAQNALDAAFVAYASISALRQQIKPDQRVHGIIVGRDWAPNVIPDYAKLRYIVRASNWAELEALRKRVRACFDAAALATACKIQVTLGAGYFELRNNDVLGREYANVVGRKYGMTTVSSSEGAKFSTDFGNVTHALPALHPAYSIPTEPNGSNHTPQFARAAATPEAHAATLKVATGLAATGVRVLADAEFARRVTKYFEDNKASTSS</sequence>
<feature type="domain" description="Peptidase M20 dimerisation" evidence="3">
    <location>
        <begin position="275"/>
        <end position="366"/>
    </location>
</feature>
<evidence type="ECO:0000256" key="2">
    <source>
        <dbReference type="SAM" id="MobiDB-lite"/>
    </source>
</evidence>
<dbReference type="AlphaFoldDB" id="A0AAD7TK62"/>
<accession>A0AAD7TK62</accession>
<feature type="compositionally biased region" description="Polar residues" evidence="2">
    <location>
        <begin position="43"/>
        <end position="54"/>
    </location>
</feature>